<proteinExistence type="inferred from homology"/>
<dbReference type="Gene3D" id="2.130.10.10">
    <property type="entry name" value="YVTN repeat-like/Quinoprotein amine dehydrogenase"/>
    <property type="match status" value="1"/>
</dbReference>
<comment type="similarity">
    <text evidence="1">Belongs to the cycloisomerase 2 family.</text>
</comment>
<dbReference type="GO" id="GO:0017057">
    <property type="term" value="F:6-phosphogluconolactonase activity"/>
    <property type="evidence" value="ECO:0007669"/>
    <property type="project" value="TreeGrafter"/>
</dbReference>
<keyword evidence="2" id="KW-0812">Transmembrane</keyword>
<dbReference type="AlphaFoldDB" id="A0A557SY95"/>
<evidence type="ECO:0000313" key="3">
    <source>
        <dbReference type="EMBL" id="TVP41563.1"/>
    </source>
</evidence>
<gene>
    <name evidence="3" type="ORF">NARC_30278</name>
</gene>
<name>A0A557SY95_9ARCH</name>
<protein>
    <submittedName>
        <fullName evidence="3">6-phosphogluconolactonase</fullName>
    </submittedName>
</protein>
<dbReference type="RefSeq" id="WP_144729064.1">
    <property type="nucleotide sequence ID" value="NZ_ML675579.1"/>
</dbReference>
<evidence type="ECO:0000256" key="2">
    <source>
        <dbReference type="SAM" id="Phobius"/>
    </source>
</evidence>
<comment type="caution">
    <text evidence="3">The sequence shown here is derived from an EMBL/GenBank/DDBJ whole genome shotgun (WGS) entry which is preliminary data.</text>
</comment>
<dbReference type="OrthoDB" id="201589at2157"/>
<dbReference type="PANTHER" id="PTHR30344:SF1">
    <property type="entry name" value="6-PHOSPHOGLUCONOLACTONASE"/>
    <property type="match status" value="1"/>
</dbReference>
<feature type="transmembrane region" description="Helical" evidence="2">
    <location>
        <begin position="7"/>
        <end position="26"/>
    </location>
</feature>
<dbReference type="PANTHER" id="PTHR30344">
    <property type="entry name" value="6-PHOSPHOGLUCONOLACTONASE-RELATED"/>
    <property type="match status" value="1"/>
</dbReference>
<accession>A0A557SY95</accession>
<sequence>MTEKKTLFAFRIPIFVAALIVPILFMEIDQSYSDGTFVYVSNGEDGDIAVMKLDPKTGDMKMVEKAPAGPNVKHMALSPDHRFLYASIRSEPFSVITYLINSETGNLTQLSKESLPHNMAYISVDQTGRFLLSVSYADAKIAVNPIDPKGFVQSEPVQVISTGPNPHSILVDQSNRFVYVPHLGNDQIKQFLFNESTGVLTPNDPAVVYTKDGSGPRHFDFSPNNRFVYVSNEMDGMVYSYKIDNRTGNLTEIQRISAIPLNISFKPSTPSAGNGAPEMEDGEVTTIGVADIHITPDGRWVYVSERATSTIAAFAVEPHAGNLTHIGSYDTEKTPRGINIDPSSNFVIAAGQESGHVSVHAINQETGELEPLNRYESGKDSNWIEIVEFN</sequence>
<dbReference type="GO" id="GO:0005829">
    <property type="term" value="C:cytosol"/>
    <property type="evidence" value="ECO:0007669"/>
    <property type="project" value="TreeGrafter"/>
</dbReference>
<keyword evidence="2" id="KW-0472">Membrane</keyword>
<evidence type="ECO:0000313" key="4">
    <source>
        <dbReference type="Proteomes" id="UP000315289"/>
    </source>
</evidence>
<evidence type="ECO:0000256" key="1">
    <source>
        <dbReference type="ARBA" id="ARBA00005564"/>
    </source>
</evidence>
<dbReference type="InterPro" id="IPR019405">
    <property type="entry name" value="Lactonase_7-beta_prop"/>
</dbReference>
<keyword evidence="2" id="KW-1133">Transmembrane helix</keyword>
<dbReference type="EMBL" id="VOAH01000003">
    <property type="protein sequence ID" value="TVP41563.1"/>
    <property type="molecule type" value="Genomic_DNA"/>
</dbReference>
<dbReference type="Pfam" id="PF10282">
    <property type="entry name" value="Lactonase"/>
    <property type="match status" value="1"/>
</dbReference>
<keyword evidence="4" id="KW-1185">Reference proteome</keyword>
<dbReference type="InterPro" id="IPR050282">
    <property type="entry name" value="Cycloisomerase_2"/>
</dbReference>
<dbReference type="Proteomes" id="UP000315289">
    <property type="component" value="Unassembled WGS sequence"/>
</dbReference>
<reference evidence="3 4" key="1">
    <citation type="journal article" date="2019" name="Front. Microbiol.">
        <title>Ammonia Oxidation by the Arctic Terrestrial Thaumarchaeote Candidatus Nitrosocosmicus arcticus Is Stimulated by Increasing Temperatures.</title>
        <authorList>
            <person name="Alves R.J.E."/>
            <person name="Kerou M."/>
            <person name="Zappe A."/>
            <person name="Bittner R."/>
            <person name="Abby S.S."/>
            <person name="Schmidt H.A."/>
            <person name="Pfeifer K."/>
            <person name="Schleper C."/>
        </authorList>
    </citation>
    <scope>NUCLEOTIDE SEQUENCE [LARGE SCALE GENOMIC DNA]</scope>
    <source>
        <strain evidence="3 4">Kfb</strain>
    </source>
</reference>
<dbReference type="InterPro" id="IPR015943">
    <property type="entry name" value="WD40/YVTN_repeat-like_dom_sf"/>
</dbReference>
<organism evidence="3 4">
    <name type="scientific">Candidatus Nitrosocosmicus arcticus</name>
    <dbReference type="NCBI Taxonomy" id="2035267"/>
    <lineage>
        <taxon>Archaea</taxon>
        <taxon>Nitrososphaerota</taxon>
        <taxon>Nitrososphaeria</taxon>
        <taxon>Nitrososphaerales</taxon>
        <taxon>Nitrososphaeraceae</taxon>
        <taxon>Candidatus Nitrosocosmicus</taxon>
    </lineage>
</organism>
<dbReference type="SUPFAM" id="SSF51004">
    <property type="entry name" value="C-terminal (heme d1) domain of cytochrome cd1-nitrite reductase"/>
    <property type="match status" value="1"/>
</dbReference>
<dbReference type="InterPro" id="IPR011048">
    <property type="entry name" value="Haem_d1_sf"/>
</dbReference>